<dbReference type="EMBL" id="VSRR010005843">
    <property type="protein sequence ID" value="MPC43464.1"/>
    <property type="molecule type" value="Genomic_DNA"/>
</dbReference>
<proteinExistence type="predicted"/>
<organism evidence="1 2">
    <name type="scientific">Portunus trituberculatus</name>
    <name type="common">Swimming crab</name>
    <name type="synonym">Neptunus trituberculatus</name>
    <dbReference type="NCBI Taxonomy" id="210409"/>
    <lineage>
        <taxon>Eukaryota</taxon>
        <taxon>Metazoa</taxon>
        <taxon>Ecdysozoa</taxon>
        <taxon>Arthropoda</taxon>
        <taxon>Crustacea</taxon>
        <taxon>Multicrustacea</taxon>
        <taxon>Malacostraca</taxon>
        <taxon>Eumalacostraca</taxon>
        <taxon>Eucarida</taxon>
        <taxon>Decapoda</taxon>
        <taxon>Pleocyemata</taxon>
        <taxon>Brachyura</taxon>
        <taxon>Eubrachyura</taxon>
        <taxon>Portunoidea</taxon>
        <taxon>Portunidae</taxon>
        <taxon>Portuninae</taxon>
        <taxon>Portunus</taxon>
    </lineage>
</organism>
<name>A0A5B7FG75_PORTR</name>
<gene>
    <name evidence="1" type="ORF">E2C01_037112</name>
</gene>
<comment type="caution">
    <text evidence="1">The sequence shown here is derived from an EMBL/GenBank/DDBJ whole genome shotgun (WGS) entry which is preliminary data.</text>
</comment>
<evidence type="ECO:0000313" key="1">
    <source>
        <dbReference type="EMBL" id="MPC43464.1"/>
    </source>
</evidence>
<dbReference type="AlphaFoldDB" id="A0A5B7FG75"/>
<keyword evidence="2" id="KW-1185">Reference proteome</keyword>
<protein>
    <submittedName>
        <fullName evidence="1">Uncharacterized protein</fullName>
    </submittedName>
</protein>
<reference evidence="1 2" key="1">
    <citation type="submission" date="2019-05" db="EMBL/GenBank/DDBJ databases">
        <title>Another draft genome of Portunus trituberculatus and its Hox gene families provides insights of decapod evolution.</title>
        <authorList>
            <person name="Jeong J.-H."/>
            <person name="Song I."/>
            <person name="Kim S."/>
            <person name="Choi T."/>
            <person name="Kim D."/>
            <person name="Ryu S."/>
            <person name="Kim W."/>
        </authorList>
    </citation>
    <scope>NUCLEOTIDE SEQUENCE [LARGE SCALE GENOMIC DNA]</scope>
    <source>
        <tissue evidence="1">Muscle</tissue>
    </source>
</reference>
<accession>A0A5B7FG75</accession>
<sequence>MKKVRYQILYQWKEKKGDRIGVEAGKAGPTLTGDNRRFTKFWPCEAASVKLTFPIRERLAGIPDVSPAEERPCWCPRMCLVSTPPVPQSLSPPVFLCLSFPCLANQSASSPLSLFPHHKPNNKLLEIASSCSEVAAGLNHSTSSSLFAGFCFVVCLYPACVSCLYVCWDSEPSGEPCPVTHSTRAIINLSWPACLSFLLWCDVSDLRKDGSTFVFLPVWVTSKRLQISQRCGRSEGCGKVDDKATTTTTTTTTTTATTTTHSVNHSRVRFSTLLFSLGSW</sequence>
<dbReference type="Proteomes" id="UP000324222">
    <property type="component" value="Unassembled WGS sequence"/>
</dbReference>
<evidence type="ECO:0000313" key="2">
    <source>
        <dbReference type="Proteomes" id="UP000324222"/>
    </source>
</evidence>